<dbReference type="Proteomes" id="UP001530400">
    <property type="component" value="Unassembled WGS sequence"/>
</dbReference>
<gene>
    <name evidence="1" type="ORF">ACHAWO_007638</name>
</gene>
<dbReference type="AlphaFoldDB" id="A0ABD3Q4S4"/>
<organism evidence="1 2">
    <name type="scientific">Cyclotella atomus</name>
    <dbReference type="NCBI Taxonomy" id="382360"/>
    <lineage>
        <taxon>Eukaryota</taxon>
        <taxon>Sar</taxon>
        <taxon>Stramenopiles</taxon>
        <taxon>Ochrophyta</taxon>
        <taxon>Bacillariophyta</taxon>
        <taxon>Coscinodiscophyceae</taxon>
        <taxon>Thalassiosirophycidae</taxon>
        <taxon>Stephanodiscales</taxon>
        <taxon>Stephanodiscaceae</taxon>
        <taxon>Cyclotella</taxon>
    </lineage>
</organism>
<comment type="caution">
    <text evidence="1">The sequence shown here is derived from an EMBL/GenBank/DDBJ whole genome shotgun (WGS) entry which is preliminary data.</text>
</comment>
<evidence type="ECO:0008006" key="3">
    <source>
        <dbReference type="Google" id="ProtNLM"/>
    </source>
</evidence>
<proteinExistence type="predicted"/>
<name>A0ABD3Q4S4_9STRA</name>
<evidence type="ECO:0000313" key="1">
    <source>
        <dbReference type="EMBL" id="KAL3794864.1"/>
    </source>
</evidence>
<reference evidence="1 2" key="1">
    <citation type="submission" date="2024-10" db="EMBL/GenBank/DDBJ databases">
        <title>Updated reference genomes for cyclostephanoid diatoms.</title>
        <authorList>
            <person name="Roberts W.R."/>
            <person name="Alverson A.J."/>
        </authorList>
    </citation>
    <scope>NUCLEOTIDE SEQUENCE [LARGE SCALE GENOMIC DNA]</scope>
    <source>
        <strain evidence="1 2">AJA010-31</strain>
    </source>
</reference>
<keyword evidence="2" id="KW-1185">Reference proteome</keyword>
<protein>
    <recommendedName>
        <fullName evidence="3">Disintegrin domain-containing protein</fullName>
    </recommendedName>
</protein>
<sequence>MYTTAESIHSKQRSFVRGHRGLTTKAAKATAADQSFTFTTRSWKEMSLDEGNEMVWACTHRPRRKVFLERTYASGATKVIKMCPPPVTTCNGFGFKNGVTMEKDDSDSFFILLGDALLNVEGEACDIHTDCAAGLFCDRSVCQKINSDSCLPERGDEDCLLLGDSLLTKCYMTEAIFGGFCGCDNDPLNNPCEDATHTCDFPCQIPDAIPSCESPEFRNGECRKFTGSDTSTCPAGTCGSPDCTA</sequence>
<accession>A0ABD3Q4S4</accession>
<evidence type="ECO:0000313" key="2">
    <source>
        <dbReference type="Proteomes" id="UP001530400"/>
    </source>
</evidence>
<dbReference type="EMBL" id="JALLPJ020000340">
    <property type="protein sequence ID" value="KAL3794864.1"/>
    <property type="molecule type" value="Genomic_DNA"/>
</dbReference>